<name>A0A0D2PCY6_HYPSF</name>
<dbReference type="STRING" id="945553.A0A0D2PCY6"/>
<dbReference type="InterPro" id="IPR035892">
    <property type="entry name" value="C2_domain_sf"/>
</dbReference>
<reference evidence="2" key="1">
    <citation type="submission" date="2014-04" db="EMBL/GenBank/DDBJ databases">
        <title>Evolutionary Origins and Diversification of the Mycorrhizal Mutualists.</title>
        <authorList>
            <consortium name="DOE Joint Genome Institute"/>
            <consortium name="Mycorrhizal Genomics Consortium"/>
            <person name="Kohler A."/>
            <person name="Kuo A."/>
            <person name="Nagy L.G."/>
            <person name="Floudas D."/>
            <person name="Copeland A."/>
            <person name="Barry K.W."/>
            <person name="Cichocki N."/>
            <person name="Veneault-Fourrey C."/>
            <person name="LaButti K."/>
            <person name="Lindquist E.A."/>
            <person name="Lipzen A."/>
            <person name="Lundell T."/>
            <person name="Morin E."/>
            <person name="Murat C."/>
            <person name="Riley R."/>
            <person name="Ohm R."/>
            <person name="Sun H."/>
            <person name="Tunlid A."/>
            <person name="Henrissat B."/>
            <person name="Grigoriev I.V."/>
            <person name="Hibbett D.S."/>
            <person name="Martin F."/>
        </authorList>
    </citation>
    <scope>NUCLEOTIDE SEQUENCE [LARGE SCALE GENOMIC DNA]</scope>
    <source>
        <strain evidence="2">FD-334 SS-4</strain>
    </source>
</reference>
<dbReference type="OrthoDB" id="73919at2759"/>
<proteinExistence type="predicted"/>
<dbReference type="SUPFAM" id="SSF49562">
    <property type="entry name" value="C2 domain (Calcium/lipid-binding domain, CaLB)"/>
    <property type="match status" value="1"/>
</dbReference>
<accession>A0A0D2PCY6</accession>
<sequence length="276" mass="29830">MFRSKSAVLEQIGDAVGHAKEKANGKKESLTHKMTELGIAAPLVDLLTIQLPKMCVVGSADPYFFVAEIDSEISFSTVKENTLALAWNNIWRMKNVPASADLMLKIMDKDEGSLTDDFIGTAEVGVRGGAKEVELEDPLLKLRSVRCTFWLKVCISPLSIPLTHAQIDSTPASEVDPPAFPASMQGTDYARRAANGFGVIEDAPASRAAAHWHGGRGRSGGDGAFAQCVQLAMYTHVVASDDGALRFSETGRCVLRRLREQACAALLCDKTSGYLW</sequence>
<protein>
    <submittedName>
        <fullName evidence="1">Uncharacterized protein</fullName>
    </submittedName>
</protein>
<organism evidence="1 2">
    <name type="scientific">Hypholoma sublateritium (strain FD-334 SS-4)</name>
    <dbReference type="NCBI Taxonomy" id="945553"/>
    <lineage>
        <taxon>Eukaryota</taxon>
        <taxon>Fungi</taxon>
        <taxon>Dikarya</taxon>
        <taxon>Basidiomycota</taxon>
        <taxon>Agaricomycotina</taxon>
        <taxon>Agaricomycetes</taxon>
        <taxon>Agaricomycetidae</taxon>
        <taxon>Agaricales</taxon>
        <taxon>Agaricineae</taxon>
        <taxon>Strophariaceae</taxon>
        <taxon>Hypholoma</taxon>
    </lineage>
</organism>
<dbReference type="Gene3D" id="2.60.40.150">
    <property type="entry name" value="C2 domain"/>
    <property type="match status" value="1"/>
</dbReference>
<dbReference type="CDD" id="cd00030">
    <property type="entry name" value="C2"/>
    <property type="match status" value="1"/>
</dbReference>
<dbReference type="EMBL" id="KN817593">
    <property type="protein sequence ID" value="KJA18110.1"/>
    <property type="molecule type" value="Genomic_DNA"/>
</dbReference>
<evidence type="ECO:0000313" key="1">
    <source>
        <dbReference type="EMBL" id="KJA18110.1"/>
    </source>
</evidence>
<dbReference type="Proteomes" id="UP000054270">
    <property type="component" value="Unassembled WGS sequence"/>
</dbReference>
<keyword evidence="2" id="KW-1185">Reference proteome</keyword>
<gene>
    <name evidence="1" type="ORF">HYPSUDRAFT_205608</name>
</gene>
<dbReference type="AlphaFoldDB" id="A0A0D2PCY6"/>
<evidence type="ECO:0000313" key="2">
    <source>
        <dbReference type="Proteomes" id="UP000054270"/>
    </source>
</evidence>